<feature type="compositionally biased region" description="Low complexity" evidence="1">
    <location>
        <begin position="28"/>
        <end position="42"/>
    </location>
</feature>
<evidence type="ECO:0000313" key="2">
    <source>
        <dbReference type="EMBL" id="CEK55000.1"/>
    </source>
</evidence>
<organism evidence="2">
    <name type="scientific">Arion vulgaris</name>
    <dbReference type="NCBI Taxonomy" id="1028688"/>
    <lineage>
        <taxon>Eukaryota</taxon>
        <taxon>Metazoa</taxon>
        <taxon>Spiralia</taxon>
        <taxon>Lophotrochozoa</taxon>
        <taxon>Mollusca</taxon>
        <taxon>Gastropoda</taxon>
        <taxon>Heterobranchia</taxon>
        <taxon>Euthyneura</taxon>
        <taxon>Panpulmonata</taxon>
        <taxon>Eupulmonata</taxon>
        <taxon>Stylommatophora</taxon>
        <taxon>Helicina</taxon>
        <taxon>Arionoidea</taxon>
        <taxon>Arionidae</taxon>
        <taxon>Arion</taxon>
    </lineage>
</organism>
<name>A0A0B6YHL7_9EUPU</name>
<dbReference type="EMBL" id="HACG01008135">
    <property type="protein sequence ID" value="CEK55000.1"/>
    <property type="molecule type" value="Transcribed_RNA"/>
</dbReference>
<dbReference type="AlphaFoldDB" id="A0A0B6YHL7"/>
<evidence type="ECO:0000256" key="1">
    <source>
        <dbReference type="SAM" id="MobiDB-lite"/>
    </source>
</evidence>
<accession>A0A0B6YHL7</accession>
<reference evidence="2" key="1">
    <citation type="submission" date="2014-12" db="EMBL/GenBank/DDBJ databases">
        <title>Insight into the proteome of Arion vulgaris.</title>
        <authorList>
            <person name="Aradska J."/>
            <person name="Bulat T."/>
            <person name="Smidak R."/>
            <person name="Sarate P."/>
            <person name="Gangsoo J."/>
            <person name="Sialana F."/>
            <person name="Bilban M."/>
            <person name="Lubec G."/>
        </authorList>
    </citation>
    <scope>NUCLEOTIDE SEQUENCE</scope>
    <source>
        <tissue evidence="2">Skin</tissue>
    </source>
</reference>
<feature type="non-terminal residue" evidence="2">
    <location>
        <position position="1"/>
    </location>
</feature>
<protein>
    <submittedName>
        <fullName evidence="2">Uncharacterized protein</fullName>
    </submittedName>
</protein>
<feature type="non-terminal residue" evidence="2">
    <location>
        <position position="114"/>
    </location>
</feature>
<sequence>GNGSTGGSDEVAGFSSDDTGNGKALKFSQTNSSSSLANSQKSESLKIENKAIKGDDSQLIWLKMNDIHDVTISDTVGTFLSPFMYPSGKACLARVQTTFEETGHLTVSVLVEKG</sequence>
<feature type="region of interest" description="Disordered" evidence="1">
    <location>
        <begin position="1"/>
        <end position="44"/>
    </location>
</feature>
<gene>
    <name evidence="2" type="primary">ORF24127</name>
</gene>
<proteinExistence type="predicted"/>